<dbReference type="SUPFAM" id="SSF109854">
    <property type="entry name" value="DinB/YfiT-like putative metalloenzymes"/>
    <property type="match status" value="1"/>
</dbReference>
<dbReference type="InterPro" id="IPR017517">
    <property type="entry name" value="Maleyloyr_isom"/>
</dbReference>
<dbReference type="InterPro" id="IPR010872">
    <property type="entry name" value="MDMPI_C-term_domain"/>
</dbReference>
<evidence type="ECO:0000256" key="1">
    <source>
        <dbReference type="SAM" id="MobiDB-lite"/>
    </source>
</evidence>
<dbReference type="GO" id="GO:0005886">
    <property type="term" value="C:plasma membrane"/>
    <property type="evidence" value="ECO:0007669"/>
    <property type="project" value="TreeGrafter"/>
</dbReference>
<dbReference type="NCBIfam" id="TIGR03083">
    <property type="entry name" value="maleylpyruvate isomerase family mycothiol-dependent enzyme"/>
    <property type="match status" value="1"/>
</dbReference>
<feature type="domain" description="MDMPI C-terminal" evidence="2">
    <location>
        <begin position="157"/>
        <end position="251"/>
    </location>
</feature>
<dbReference type="GO" id="GO:0046872">
    <property type="term" value="F:metal ion binding"/>
    <property type="evidence" value="ECO:0007669"/>
    <property type="project" value="InterPro"/>
</dbReference>
<dbReference type="Pfam" id="PF07398">
    <property type="entry name" value="MDMPI_C"/>
    <property type="match status" value="1"/>
</dbReference>
<dbReference type="AlphaFoldDB" id="A0AB39SFK8"/>
<evidence type="ECO:0000259" key="2">
    <source>
        <dbReference type="Pfam" id="PF07398"/>
    </source>
</evidence>
<proteinExistence type="predicted"/>
<name>A0AB39SFK8_9ACTN</name>
<feature type="compositionally biased region" description="Low complexity" evidence="1">
    <location>
        <begin position="64"/>
        <end position="73"/>
    </location>
</feature>
<feature type="domain" description="Mycothiol-dependent maleylpyruvate isomerase metal-binding" evidence="3">
    <location>
        <begin position="12"/>
        <end position="144"/>
    </location>
</feature>
<gene>
    <name evidence="4" type="ORF">AB5J50_31905</name>
</gene>
<dbReference type="InterPro" id="IPR034660">
    <property type="entry name" value="DinB/YfiT-like"/>
</dbReference>
<dbReference type="RefSeq" id="WP_369261614.1">
    <property type="nucleotide sequence ID" value="NZ_CP163440.1"/>
</dbReference>
<sequence length="262" mass="27904">MEKALEFPALLRLIDERSVAFRAVVAAAPSLEVRVPTCPEWTLLDLVQHLGGVHRKWAATVAAGPADAPPAGTSSEHASAAPREREALLAWSAESTEQLLSALRESGPDRGCWTWWGGSQSPQTSGAVARHQVQEAAVHTYDAQTALGSAQPLPDEAALDGVDEFLSTCCAGPYTWPYEPCAVDYHAAEGRTWRLSLSADGVRATTLPATAAGEDPDGADACLRGTASELVLALYGRLPVDSLKLDGDRRHFDLLIAWDPDA</sequence>
<feature type="region of interest" description="Disordered" evidence="1">
    <location>
        <begin position="64"/>
        <end position="84"/>
    </location>
</feature>
<reference evidence="4" key="1">
    <citation type="submission" date="2024-07" db="EMBL/GenBank/DDBJ databases">
        <authorList>
            <person name="Yu S.T."/>
        </authorList>
    </citation>
    <scope>NUCLEOTIDE SEQUENCE</scope>
    <source>
        <strain evidence="4">R35</strain>
    </source>
</reference>
<keyword evidence="4" id="KW-0413">Isomerase</keyword>
<dbReference type="PANTHER" id="PTHR40758">
    <property type="entry name" value="CONSERVED PROTEIN"/>
    <property type="match status" value="1"/>
</dbReference>
<protein>
    <submittedName>
        <fullName evidence="4">Maleylpyruvate isomerase family mycothiol-dependent enzyme</fullName>
    </submittedName>
</protein>
<evidence type="ECO:0000259" key="3">
    <source>
        <dbReference type="Pfam" id="PF11716"/>
    </source>
</evidence>
<dbReference type="EMBL" id="CP163440">
    <property type="protein sequence ID" value="XDQ65063.1"/>
    <property type="molecule type" value="Genomic_DNA"/>
</dbReference>
<organism evidence="4">
    <name type="scientific">Streptomyces sp. R35</name>
    <dbReference type="NCBI Taxonomy" id="3238630"/>
    <lineage>
        <taxon>Bacteria</taxon>
        <taxon>Bacillati</taxon>
        <taxon>Actinomycetota</taxon>
        <taxon>Actinomycetes</taxon>
        <taxon>Kitasatosporales</taxon>
        <taxon>Streptomycetaceae</taxon>
        <taxon>Streptomyces</taxon>
    </lineage>
</organism>
<dbReference type="InterPro" id="IPR024344">
    <property type="entry name" value="MDMPI_metal-binding"/>
</dbReference>
<evidence type="ECO:0000313" key="4">
    <source>
        <dbReference type="EMBL" id="XDQ65063.1"/>
    </source>
</evidence>
<dbReference type="Pfam" id="PF11716">
    <property type="entry name" value="MDMPI_N"/>
    <property type="match status" value="1"/>
</dbReference>
<dbReference type="GO" id="GO:0016853">
    <property type="term" value="F:isomerase activity"/>
    <property type="evidence" value="ECO:0007669"/>
    <property type="project" value="UniProtKB-KW"/>
</dbReference>
<dbReference type="PANTHER" id="PTHR40758:SF1">
    <property type="entry name" value="CONSERVED PROTEIN"/>
    <property type="match status" value="1"/>
</dbReference>
<accession>A0AB39SFK8</accession>
<dbReference type="Gene3D" id="1.20.120.450">
    <property type="entry name" value="dinb family like domain"/>
    <property type="match status" value="1"/>
</dbReference>